<feature type="region of interest" description="Disordered" evidence="11">
    <location>
        <begin position="865"/>
        <end position="884"/>
    </location>
</feature>
<dbReference type="InterPro" id="IPR003660">
    <property type="entry name" value="HAMP_dom"/>
</dbReference>
<evidence type="ECO:0000256" key="3">
    <source>
        <dbReference type="ARBA" id="ARBA00022500"/>
    </source>
</evidence>
<feature type="compositionally biased region" description="Low complexity" evidence="11">
    <location>
        <begin position="898"/>
        <end position="915"/>
    </location>
</feature>
<dbReference type="InterPro" id="IPR033479">
    <property type="entry name" value="dCache_1"/>
</dbReference>
<dbReference type="PANTHER" id="PTHR32089">
    <property type="entry name" value="METHYL-ACCEPTING CHEMOTAXIS PROTEIN MCPB"/>
    <property type="match status" value="1"/>
</dbReference>
<evidence type="ECO:0000256" key="7">
    <source>
        <dbReference type="ARBA" id="ARBA00023224"/>
    </source>
</evidence>
<comment type="subcellular location">
    <subcellularLocation>
        <location evidence="1">Cell membrane</location>
        <topology evidence="1">Multi-pass membrane protein</topology>
    </subcellularLocation>
</comment>
<dbReference type="RefSeq" id="WP_163487329.1">
    <property type="nucleotide sequence ID" value="NZ_CP048739.1"/>
</dbReference>
<reference evidence="14 15" key="1">
    <citation type="submission" date="2020-02" db="EMBL/GenBank/DDBJ databases">
        <title>Whole genome sequence of Halogeometricum borinquense strain wsp4.</title>
        <authorList>
            <person name="Verma D.K."/>
            <person name="Gopal K."/>
            <person name="Prasad E.S."/>
        </authorList>
    </citation>
    <scope>NUCLEOTIDE SEQUENCE [LARGE SCALE GENOMIC DNA]</scope>
    <source>
        <strain evidence="15">wsp4</strain>
    </source>
</reference>
<evidence type="ECO:0000256" key="4">
    <source>
        <dbReference type="ARBA" id="ARBA00022692"/>
    </source>
</evidence>
<keyword evidence="5" id="KW-1133">Transmembrane helix</keyword>
<dbReference type="GO" id="GO:0007165">
    <property type="term" value="P:signal transduction"/>
    <property type="evidence" value="ECO:0007669"/>
    <property type="project" value="UniProtKB-KW"/>
</dbReference>
<dbReference type="InterPro" id="IPR004089">
    <property type="entry name" value="MCPsignal_dom"/>
</dbReference>
<feature type="compositionally biased region" description="Basic and acidic residues" evidence="11">
    <location>
        <begin position="865"/>
        <end position="878"/>
    </location>
</feature>
<evidence type="ECO:0000313" key="15">
    <source>
        <dbReference type="Proteomes" id="UP000465846"/>
    </source>
</evidence>
<evidence type="ECO:0000256" key="2">
    <source>
        <dbReference type="ARBA" id="ARBA00022475"/>
    </source>
</evidence>
<keyword evidence="6" id="KW-0472">Membrane</keyword>
<keyword evidence="2" id="KW-1003">Cell membrane</keyword>
<organism evidence="14 15">
    <name type="scientific">Halogeometricum borinquense</name>
    <dbReference type="NCBI Taxonomy" id="60847"/>
    <lineage>
        <taxon>Archaea</taxon>
        <taxon>Methanobacteriati</taxon>
        <taxon>Methanobacteriota</taxon>
        <taxon>Stenosarchaea group</taxon>
        <taxon>Halobacteria</taxon>
        <taxon>Halobacteriales</taxon>
        <taxon>Haloferacaceae</taxon>
        <taxon>Halogeometricum</taxon>
    </lineage>
</organism>
<dbReference type="SMART" id="SM00304">
    <property type="entry name" value="HAMP"/>
    <property type="match status" value="2"/>
</dbReference>
<dbReference type="Pfam" id="PF00015">
    <property type="entry name" value="MCPsignal"/>
    <property type="match status" value="1"/>
</dbReference>
<dbReference type="Pfam" id="PF00672">
    <property type="entry name" value="HAMP"/>
    <property type="match status" value="1"/>
</dbReference>
<proteinExistence type="inferred from homology"/>
<name>A0A6C0ULU6_9EURY</name>
<dbReference type="GO" id="GO:0006935">
    <property type="term" value="P:chemotaxis"/>
    <property type="evidence" value="ECO:0007669"/>
    <property type="project" value="UniProtKB-KW"/>
</dbReference>
<dbReference type="PANTHER" id="PTHR32089:SF112">
    <property type="entry name" value="LYSOZYME-LIKE PROTEIN-RELATED"/>
    <property type="match status" value="1"/>
</dbReference>
<evidence type="ECO:0000259" key="13">
    <source>
        <dbReference type="PROSITE" id="PS50885"/>
    </source>
</evidence>
<feature type="coiled-coil region" evidence="10">
    <location>
        <begin position="671"/>
        <end position="743"/>
    </location>
</feature>
<dbReference type="SMART" id="SM00283">
    <property type="entry name" value="MA"/>
    <property type="match status" value="1"/>
</dbReference>
<evidence type="ECO:0000256" key="11">
    <source>
        <dbReference type="SAM" id="MobiDB-lite"/>
    </source>
</evidence>
<feature type="domain" description="HAMP" evidence="13">
    <location>
        <begin position="542"/>
        <end position="595"/>
    </location>
</feature>
<dbReference type="InterPro" id="IPR029151">
    <property type="entry name" value="Sensor-like_sf"/>
</dbReference>
<feature type="region of interest" description="Disordered" evidence="11">
    <location>
        <begin position="947"/>
        <end position="996"/>
    </location>
</feature>
<evidence type="ECO:0000256" key="6">
    <source>
        <dbReference type="ARBA" id="ARBA00023136"/>
    </source>
</evidence>
<feature type="compositionally biased region" description="Low complexity" evidence="11">
    <location>
        <begin position="949"/>
        <end position="987"/>
    </location>
</feature>
<dbReference type="CDD" id="cd11386">
    <property type="entry name" value="MCP_signal"/>
    <property type="match status" value="1"/>
</dbReference>
<keyword evidence="10" id="KW-0175">Coiled coil</keyword>
<dbReference type="Gene3D" id="3.30.450.20">
    <property type="entry name" value="PAS domain"/>
    <property type="match status" value="2"/>
</dbReference>
<keyword evidence="7 9" id="KW-0807">Transducer</keyword>
<dbReference type="PROSITE" id="PS50885">
    <property type="entry name" value="HAMP"/>
    <property type="match status" value="1"/>
</dbReference>
<dbReference type="PROSITE" id="PS50111">
    <property type="entry name" value="CHEMOTAXIS_TRANSDUC_2"/>
    <property type="match status" value="1"/>
</dbReference>
<feature type="domain" description="Methyl-accepting transducer" evidence="12">
    <location>
        <begin position="659"/>
        <end position="895"/>
    </location>
</feature>
<dbReference type="Gene3D" id="1.10.287.950">
    <property type="entry name" value="Methyl-accepting chemotaxis protein"/>
    <property type="match status" value="1"/>
</dbReference>
<evidence type="ECO:0000256" key="8">
    <source>
        <dbReference type="ARBA" id="ARBA00029447"/>
    </source>
</evidence>
<evidence type="ECO:0000259" key="12">
    <source>
        <dbReference type="PROSITE" id="PS50111"/>
    </source>
</evidence>
<dbReference type="Pfam" id="PF02743">
    <property type="entry name" value="dCache_1"/>
    <property type="match status" value="1"/>
</dbReference>
<feature type="coiled-coil region" evidence="10">
    <location>
        <begin position="803"/>
        <end position="830"/>
    </location>
</feature>
<evidence type="ECO:0000256" key="10">
    <source>
        <dbReference type="SAM" id="Coils"/>
    </source>
</evidence>
<dbReference type="SUPFAM" id="SSF103190">
    <property type="entry name" value="Sensory domain-like"/>
    <property type="match status" value="1"/>
</dbReference>
<sequence length="996" mass="107568">MNIQTKLIALCLVISLVPVSVVGGVGIHEMNSIGSYAQTQSTTHMETQITGELNNTVSARREQIQNVLDVRRVDARSLADSSPVQNYQAAKAGQWKLVQRQSQTQLGHMALQMRSTIESTKQTILEEEYNGRSWEELTPAEQQRVKEKVERIIAGTAGNQTTAAGSASKIFQPGYIGDTGYAYITDGDSNVVVHHKIHDGFNLIDDASLTVFNEVESTIQNDPAVRSGSEWRIVEYEWEDTTQAGNPVEEKFVAYAYYEDFDWVLAPSVYYYELQTTASESAKNRINDSFENYLNTRSVSVQGEERPAYDEIILTDEDGHGVVRAERTDGSVVTESVESTSYADTEWFNSSKSMEKGEVHVGDVQTVNGAPVIYLSTPVYQNGEFAGTIALRFDYGILTALTNGVTVGDTGHLSIVNDEGRVLSHPNSTVVETESSIVNEEYAGGLASIAQERILAGERGLRTYTRQSNGEKAEYYVGYAPLDFGDKQFALLATVPEKDVTGPSAALGQELSDRTSSARNVFLLLIGGAAVGVIALGFRASRYFSRPIEQLRDHATALAEGRFDDDVDISASDDEIGELVDAFGEMQRNLRLQVAELRAVSEELGEGTLDQDVRTDLPGEFGAIMSDLDDGIEKIRRSLVEVHDVADQFADVSSETVVSAEEIEAASQATAQSVEEIAHGAEQQTEQLQAASDEMNNLSATIEEVAASADGVVETANEAASLADRGREHAADATEEISAIEDETTTAVEQVEGLSERIEEINEVVQLITEITEQTDLLALNASIEAARAGEVGKGFAVVANEIKMLANQAEDATEQVEKLITEIQDDTDDTVEDIQSMRERVESGAETIEDAIEMFDDIAEASEKAEDGVKEISKSTEDQATSTEEVVAMVDEVSSVSEQTASEASTVSAATEEQTASINEVTQNIQTVSEEAQSLQELVKRFDVGKHGSASASQSSGSGSQLAPSAEVSNSEAAGSNSEATGSNSEVSESPRVSD</sequence>
<dbReference type="AlphaFoldDB" id="A0A6C0ULU6"/>
<dbReference type="Gene3D" id="6.10.340.10">
    <property type="match status" value="1"/>
</dbReference>
<dbReference type="SUPFAM" id="SSF58104">
    <property type="entry name" value="Methyl-accepting chemotaxis protein (MCP) signaling domain"/>
    <property type="match status" value="1"/>
</dbReference>
<feature type="region of interest" description="Disordered" evidence="11">
    <location>
        <begin position="895"/>
        <end position="915"/>
    </location>
</feature>
<keyword evidence="4" id="KW-0812">Transmembrane</keyword>
<dbReference type="GeneID" id="44080823"/>
<keyword evidence="3" id="KW-0145">Chemotaxis</keyword>
<dbReference type="Proteomes" id="UP000465846">
    <property type="component" value="Chromosome"/>
</dbReference>
<evidence type="ECO:0000313" key="14">
    <source>
        <dbReference type="EMBL" id="QIB75563.1"/>
    </source>
</evidence>
<dbReference type="CDD" id="cd06225">
    <property type="entry name" value="HAMP"/>
    <property type="match status" value="1"/>
</dbReference>
<gene>
    <name evidence="14" type="ORF">G3I44_15440</name>
</gene>
<evidence type="ECO:0000256" key="1">
    <source>
        <dbReference type="ARBA" id="ARBA00004651"/>
    </source>
</evidence>
<protein>
    <submittedName>
        <fullName evidence="14">HAMP domain-containing protein</fullName>
    </submittedName>
</protein>
<dbReference type="EMBL" id="CP048739">
    <property type="protein sequence ID" value="QIB75563.1"/>
    <property type="molecule type" value="Genomic_DNA"/>
</dbReference>
<dbReference type="CDD" id="cd12912">
    <property type="entry name" value="PDC2_MCP_like"/>
    <property type="match status" value="1"/>
</dbReference>
<evidence type="ECO:0000256" key="5">
    <source>
        <dbReference type="ARBA" id="ARBA00022989"/>
    </source>
</evidence>
<accession>A0A6C0ULU6</accession>
<evidence type="ECO:0000256" key="9">
    <source>
        <dbReference type="PROSITE-ProRule" id="PRU00284"/>
    </source>
</evidence>
<dbReference type="GO" id="GO:0005886">
    <property type="term" value="C:plasma membrane"/>
    <property type="evidence" value="ECO:0007669"/>
    <property type="project" value="UniProtKB-SubCell"/>
</dbReference>
<comment type="similarity">
    <text evidence="8">Belongs to the methyl-accepting chemotaxis (MCP) protein family.</text>
</comment>